<evidence type="ECO:0000256" key="1">
    <source>
        <dbReference type="ARBA" id="ARBA00009589"/>
    </source>
</evidence>
<evidence type="ECO:0000313" key="5">
    <source>
        <dbReference type="EnsemblMetazoa" id="SCAU005611-PA"/>
    </source>
</evidence>
<dbReference type="Proteomes" id="UP000095300">
    <property type="component" value="Unassembled WGS sequence"/>
</dbReference>
<dbReference type="InterPro" id="IPR036412">
    <property type="entry name" value="HAD-like_sf"/>
</dbReference>
<name>A0A1I8P7Y6_STOCA</name>
<keyword evidence="4" id="KW-0460">Magnesium</keyword>
<dbReference type="VEuPathDB" id="VectorBase:SCAU005611"/>
<evidence type="ECO:0000256" key="4">
    <source>
        <dbReference type="ARBA" id="ARBA00022842"/>
    </source>
</evidence>
<dbReference type="AlphaFoldDB" id="A0A1I8P7Y6"/>
<dbReference type="EnsemblMetazoa" id="SCAU005611-RA">
    <property type="protein sequence ID" value="SCAU005611-PA"/>
    <property type="gene ID" value="SCAU005611"/>
</dbReference>
<proteinExistence type="inferred from homology"/>
<sequence>MSHLKEFHPLEYDIIGFDLDGTLLRFNLNNMVPLVYELLVKYLVERNYPPVFLEKNFDGDFLQKGLILDAERGNLLKLAVNGEILKAAHGTRFLRADEIEEIYGTTNTWDVAQDYIKDPLAAWNGPLSKKIRALVDYFNIAAFLVFAQAVDILDEKEDTPNKNNGLRKTDYSNVWPDILSGLVNLYSRNNFSNGESGYFKALKENPEKYILKTDHKVIQHLEDLRFAGKAVYLLTGSNIDFANFTASYALGTNWRDLFHCVISFALKPGFFYMQRNFLQNDNLVEIPCSEIALQDDLLSKGNSFSQGNWQQLKESLCKHILSIDVSDAHCLYFGDNLLQDVYAPYTKASMDSIAICEELLEYENGYEYRPIVHSSSWGSYFCVNEKFTLWSGIIANCSQLCIPNMDAIVDVPHQEKFLSRDVQRYASNLSNGQLVH</sequence>
<gene>
    <name evidence="5" type="primary">106084829</name>
</gene>
<keyword evidence="2" id="KW-0479">Metal-binding</keyword>
<accession>A0A1I8P7Y6</accession>
<dbReference type="STRING" id="35570.A0A1I8P7Y6"/>
<keyword evidence="6" id="KW-1185">Reference proteome</keyword>
<dbReference type="GO" id="GO:0046872">
    <property type="term" value="F:metal ion binding"/>
    <property type="evidence" value="ECO:0007669"/>
    <property type="project" value="UniProtKB-KW"/>
</dbReference>
<dbReference type="SUPFAM" id="SSF56784">
    <property type="entry name" value="HAD-like"/>
    <property type="match status" value="1"/>
</dbReference>
<evidence type="ECO:0000256" key="3">
    <source>
        <dbReference type="ARBA" id="ARBA00022801"/>
    </source>
</evidence>
<comment type="similarity">
    <text evidence="1">Belongs to the 5'(3')-deoxyribonucleotidase family.</text>
</comment>
<dbReference type="Gene3D" id="3.40.50.1000">
    <property type="entry name" value="HAD superfamily/HAD-like"/>
    <property type="match status" value="1"/>
</dbReference>
<evidence type="ECO:0008006" key="7">
    <source>
        <dbReference type="Google" id="ProtNLM"/>
    </source>
</evidence>
<dbReference type="Pfam" id="PF05761">
    <property type="entry name" value="5_nucleotid"/>
    <property type="match status" value="1"/>
</dbReference>
<dbReference type="GO" id="GO:0008253">
    <property type="term" value="F:5'-nucleotidase activity"/>
    <property type="evidence" value="ECO:0007669"/>
    <property type="project" value="TreeGrafter"/>
</dbReference>
<protein>
    <recommendedName>
        <fullName evidence="7">5'-nucleotidase domain-containing protein 1</fullName>
    </recommendedName>
</protein>
<evidence type="ECO:0000256" key="2">
    <source>
        <dbReference type="ARBA" id="ARBA00022723"/>
    </source>
</evidence>
<dbReference type="OrthoDB" id="6503940at2759"/>
<dbReference type="NCBIfam" id="TIGR02244">
    <property type="entry name" value="HAD-IG-Ncltidse"/>
    <property type="match status" value="1"/>
</dbReference>
<evidence type="ECO:0000313" key="6">
    <source>
        <dbReference type="Proteomes" id="UP000095300"/>
    </source>
</evidence>
<reference evidence="5" key="1">
    <citation type="submission" date="2020-05" db="UniProtKB">
        <authorList>
            <consortium name="EnsemblMetazoa"/>
        </authorList>
    </citation>
    <scope>IDENTIFICATION</scope>
    <source>
        <strain evidence="5">USDA</strain>
    </source>
</reference>
<dbReference type="KEGG" id="scac:106084829"/>
<dbReference type="InterPro" id="IPR008380">
    <property type="entry name" value="HAD-SF_hydro_IG_5-nucl"/>
</dbReference>
<keyword evidence="3" id="KW-0378">Hydrolase</keyword>
<organism evidence="5 6">
    <name type="scientific">Stomoxys calcitrans</name>
    <name type="common">Stable fly</name>
    <name type="synonym">Conops calcitrans</name>
    <dbReference type="NCBI Taxonomy" id="35570"/>
    <lineage>
        <taxon>Eukaryota</taxon>
        <taxon>Metazoa</taxon>
        <taxon>Ecdysozoa</taxon>
        <taxon>Arthropoda</taxon>
        <taxon>Hexapoda</taxon>
        <taxon>Insecta</taxon>
        <taxon>Pterygota</taxon>
        <taxon>Neoptera</taxon>
        <taxon>Endopterygota</taxon>
        <taxon>Diptera</taxon>
        <taxon>Brachycera</taxon>
        <taxon>Muscomorpha</taxon>
        <taxon>Muscoidea</taxon>
        <taxon>Muscidae</taxon>
        <taxon>Stomoxys</taxon>
    </lineage>
</organism>
<dbReference type="PANTHER" id="PTHR12103:SF38">
    <property type="entry name" value="5'-NUCLEOTIDASE DOMAIN-CONTAINING PROTEIN 1"/>
    <property type="match status" value="1"/>
</dbReference>
<dbReference type="PANTHER" id="PTHR12103">
    <property type="entry name" value="5'-NUCLEOTIDASE DOMAIN-CONTAINING"/>
    <property type="match status" value="1"/>
</dbReference>
<dbReference type="InterPro" id="IPR023214">
    <property type="entry name" value="HAD_sf"/>
</dbReference>